<dbReference type="GO" id="GO:0000166">
    <property type="term" value="F:nucleotide binding"/>
    <property type="evidence" value="ECO:0007669"/>
    <property type="project" value="UniProtKB-KW"/>
</dbReference>
<dbReference type="Gene3D" id="3.90.950.10">
    <property type="match status" value="1"/>
</dbReference>
<dbReference type="PANTHER" id="PTHR34699:SF2">
    <property type="entry name" value="NON-CANONICAL PURINE NTP PHOSPHATASE_PRRC1 DOMAIN-CONTAINING PROTEIN"/>
    <property type="match status" value="1"/>
</dbReference>
<dbReference type="GO" id="GO:0009117">
    <property type="term" value="P:nucleotide metabolic process"/>
    <property type="evidence" value="ECO:0007669"/>
    <property type="project" value="UniProtKB-KW"/>
</dbReference>
<dbReference type="STRING" id="512399.A8709_27250"/>
<dbReference type="Pfam" id="PF01931">
    <property type="entry name" value="NTPase_I-T"/>
    <property type="match status" value="1"/>
</dbReference>
<evidence type="ECO:0000256" key="5">
    <source>
        <dbReference type="ARBA" id="ARBA00022801"/>
    </source>
</evidence>
<evidence type="ECO:0000256" key="7">
    <source>
        <dbReference type="ARBA" id="ARBA00023080"/>
    </source>
</evidence>
<keyword evidence="3" id="KW-0479">Metal-binding</keyword>
<evidence type="ECO:0000256" key="8">
    <source>
        <dbReference type="ARBA" id="ARBA00023211"/>
    </source>
</evidence>
<keyword evidence="8" id="KW-0464">Manganese</keyword>
<evidence type="ECO:0000313" key="14">
    <source>
        <dbReference type="Proteomes" id="UP000093309"/>
    </source>
</evidence>
<accession>A0A1C1A230</accession>
<keyword evidence="7" id="KW-0546">Nucleotide metabolism</keyword>
<evidence type="ECO:0000256" key="9">
    <source>
        <dbReference type="ARBA" id="ARBA00038901"/>
    </source>
</evidence>
<comment type="catalytic activity">
    <reaction evidence="11">
        <text>XTP + H2O = XDP + phosphate + H(+)</text>
        <dbReference type="Rhea" id="RHEA:28406"/>
        <dbReference type="ChEBI" id="CHEBI:15377"/>
        <dbReference type="ChEBI" id="CHEBI:15378"/>
        <dbReference type="ChEBI" id="CHEBI:43474"/>
        <dbReference type="ChEBI" id="CHEBI:59884"/>
        <dbReference type="ChEBI" id="CHEBI:61314"/>
        <dbReference type="EC" id="3.6.1.73"/>
    </reaction>
</comment>
<dbReference type="EC" id="3.6.1.73" evidence="9"/>
<reference evidence="14" key="1">
    <citation type="submission" date="2016-05" db="EMBL/GenBank/DDBJ databases">
        <title>Paenibacillus oryzae. sp. nov., isolated from the rice root.</title>
        <authorList>
            <person name="Zhang J."/>
            <person name="Zhang X."/>
        </authorList>
    </citation>
    <scope>NUCLEOTIDE SEQUENCE [LARGE SCALE GENOMIC DNA]</scope>
    <source>
        <strain evidence="14">KCTC13222</strain>
    </source>
</reference>
<feature type="domain" description="Non-canonical purine NTP phosphatase/PRRC1" evidence="12">
    <location>
        <begin position="20"/>
        <end position="179"/>
    </location>
</feature>
<dbReference type="Proteomes" id="UP000093309">
    <property type="component" value="Unassembled WGS sequence"/>
</dbReference>
<protein>
    <recommendedName>
        <fullName evidence="9">inosine/xanthosine triphosphatase</fullName>
        <ecNumber evidence="9">3.6.1.73</ecNumber>
    </recommendedName>
</protein>
<dbReference type="EMBL" id="LYPC01000020">
    <property type="protein sequence ID" value="OCT14500.1"/>
    <property type="molecule type" value="Genomic_DNA"/>
</dbReference>
<comment type="cofactor">
    <cofactor evidence="2">
        <name>Mg(2+)</name>
        <dbReference type="ChEBI" id="CHEBI:18420"/>
    </cofactor>
</comment>
<evidence type="ECO:0000259" key="12">
    <source>
        <dbReference type="Pfam" id="PF01931"/>
    </source>
</evidence>
<keyword evidence="14" id="KW-1185">Reference proteome</keyword>
<dbReference type="InterPro" id="IPR050299">
    <property type="entry name" value="YjjX_NTPase"/>
</dbReference>
<keyword evidence="4" id="KW-0547">Nucleotide-binding</keyword>
<dbReference type="GO" id="GO:0006772">
    <property type="term" value="P:thiamine metabolic process"/>
    <property type="evidence" value="ECO:0007669"/>
    <property type="project" value="TreeGrafter"/>
</dbReference>
<dbReference type="InterPro" id="IPR029001">
    <property type="entry name" value="ITPase-like_fam"/>
</dbReference>
<dbReference type="OrthoDB" id="164951at2"/>
<gene>
    <name evidence="13" type="ORF">A8709_27250</name>
</gene>
<keyword evidence="5" id="KW-0378">Hydrolase</keyword>
<name>A0A1C1A230_9BACL</name>
<dbReference type="AlphaFoldDB" id="A0A1C1A230"/>
<dbReference type="InterPro" id="IPR026533">
    <property type="entry name" value="NTPase/PRRC1"/>
</dbReference>
<comment type="caution">
    <text evidence="13">The sequence shown here is derived from an EMBL/GenBank/DDBJ whole genome shotgun (WGS) entry which is preliminary data.</text>
</comment>
<evidence type="ECO:0000256" key="11">
    <source>
        <dbReference type="ARBA" id="ARBA00048781"/>
    </source>
</evidence>
<evidence type="ECO:0000256" key="2">
    <source>
        <dbReference type="ARBA" id="ARBA00001946"/>
    </source>
</evidence>
<keyword evidence="6" id="KW-0460">Magnesium</keyword>
<evidence type="ECO:0000256" key="10">
    <source>
        <dbReference type="ARBA" id="ARBA00048174"/>
    </source>
</evidence>
<evidence type="ECO:0000313" key="13">
    <source>
        <dbReference type="EMBL" id="OCT14500.1"/>
    </source>
</evidence>
<dbReference type="GO" id="GO:0103023">
    <property type="term" value="F:ITPase activity"/>
    <property type="evidence" value="ECO:0007669"/>
    <property type="project" value="UniProtKB-EC"/>
</dbReference>
<organism evidence="13 14">
    <name type="scientific">Paenibacillus pectinilyticus</name>
    <dbReference type="NCBI Taxonomy" id="512399"/>
    <lineage>
        <taxon>Bacteria</taxon>
        <taxon>Bacillati</taxon>
        <taxon>Bacillota</taxon>
        <taxon>Bacilli</taxon>
        <taxon>Bacillales</taxon>
        <taxon>Paenibacillaceae</taxon>
        <taxon>Paenibacillus</taxon>
    </lineage>
</organism>
<dbReference type="SUPFAM" id="SSF52972">
    <property type="entry name" value="ITPase-like"/>
    <property type="match status" value="1"/>
</dbReference>
<comment type="catalytic activity">
    <reaction evidence="10">
        <text>ITP + H2O = IDP + phosphate + H(+)</text>
        <dbReference type="Rhea" id="RHEA:28330"/>
        <dbReference type="ChEBI" id="CHEBI:15377"/>
        <dbReference type="ChEBI" id="CHEBI:15378"/>
        <dbReference type="ChEBI" id="CHEBI:43474"/>
        <dbReference type="ChEBI" id="CHEBI:58280"/>
        <dbReference type="ChEBI" id="CHEBI:61402"/>
        <dbReference type="EC" id="3.6.1.73"/>
    </reaction>
</comment>
<evidence type="ECO:0000256" key="3">
    <source>
        <dbReference type="ARBA" id="ARBA00022723"/>
    </source>
</evidence>
<evidence type="ECO:0000256" key="1">
    <source>
        <dbReference type="ARBA" id="ARBA00001936"/>
    </source>
</evidence>
<dbReference type="GO" id="GO:0046872">
    <property type="term" value="F:metal ion binding"/>
    <property type="evidence" value="ECO:0007669"/>
    <property type="project" value="UniProtKB-KW"/>
</dbReference>
<comment type="cofactor">
    <cofactor evidence="1">
        <name>Mn(2+)</name>
        <dbReference type="ChEBI" id="CHEBI:29035"/>
    </cofactor>
</comment>
<proteinExistence type="predicted"/>
<sequence>MSQVRSVPILLHKEIRYALGTYNQAKRAAVVLATAVEPICHSVASGVSDQPMTEDETIIGAINRAKHVLEAVPEADIGLGLEGGLTYDSKHTNQWYLFSVCAAWDGQQLSVGRGVYFPIPHAIGEKLKQGETELRHIIDELGSTIGSNHKEGAYGLFTDGRITRTDVFRDAVIAALTPFHSNFYK</sequence>
<evidence type="ECO:0000256" key="6">
    <source>
        <dbReference type="ARBA" id="ARBA00022842"/>
    </source>
</evidence>
<dbReference type="PANTHER" id="PTHR34699">
    <property type="match status" value="1"/>
</dbReference>
<evidence type="ECO:0000256" key="4">
    <source>
        <dbReference type="ARBA" id="ARBA00022741"/>
    </source>
</evidence>